<protein>
    <submittedName>
        <fullName evidence="3">Alpha/beta fold hydrolase</fullName>
    </submittedName>
</protein>
<dbReference type="Pfam" id="PF00561">
    <property type="entry name" value="Abhydrolase_1"/>
    <property type="match status" value="1"/>
</dbReference>
<keyword evidence="4" id="KW-1185">Reference proteome</keyword>
<dbReference type="EMBL" id="JBHSON010000010">
    <property type="protein sequence ID" value="MFC5745756.1"/>
    <property type="molecule type" value="Genomic_DNA"/>
</dbReference>
<dbReference type="Proteomes" id="UP001596074">
    <property type="component" value="Unassembled WGS sequence"/>
</dbReference>
<evidence type="ECO:0000313" key="3">
    <source>
        <dbReference type="EMBL" id="MFC5745756.1"/>
    </source>
</evidence>
<dbReference type="InterPro" id="IPR050471">
    <property type="entry name" value="AB_hydrolase"/>
</dbReference>
<comment type="caution">
    <text evidence="3">The sequence shown here is derived from an EMBL/GenBank/DDBJ whole genome shotgun (WGS) entry which is preliminary data.</text>
</comment>
<dbReference type="Gene3D" id="3.40.50.1820">
    <property type="entry name" value="alpha/beta hydrolase"/>
    <property type="match status" value="1"/>
</dbReference>
<evidence type="ECO:0000313" key="4">
    <source>
        <dbReference type="Proteomes" id="UP001596074"/>
    </source>
</evidence>
<dbReference type="InterPro" id="IPR029058">
    <property type="entry name" value="AB_hydrolase_fold"/>
</dbReference>
<reference evidence="4" key="1">
    <citation type="journal article" date="2019" name="Int. J. Syst. Evol. Microbiol.">
        <title>The Global Catalogue of Microorganisms (GCM) 10K type strain sequencing project: providing services to taxonomists for standard genome sequencing and annotation.</title>
        <authorList>
            <consortium name="The Broad Institute Genomics Platform"/>
            <consortium name="The Broad Institute Genome Sequencing Center for Infectious Disease"/>
            <person name="Wu L."/>
            <person name="Ma J."/>
        </authorList>
    </citation>
    <scope>NUCLEOTIDE SEQUENCE [LARGE SCALE GENOMIC DNA]</scope>
    <source>
        <strain evidence="4">KCTC 42087</strain>
    </source>
</reference>
<organism evidence="3 4">
    <name type="scientific">Actinomadura rugatobispora</name>
    <dbReference type="NCBI Taxonomy" id="1994"/>
    <lineage>
        <taxon>Bacteria</taxon>
        <taxon>Bacillati</taxon>
        <taxon>Actinomycetota</taxon>
        <taxon>Actinomycetes</taxon>
        <taxon>Streptosporangiales</taxon>
        <taxon>Thermomonosporaceae</taxon>
        <taxon>Actinomadura</taxon>
    </lineage>
</organism>
<dbReference type="SUPFAM" id="SSF53474">
    <property type="entry name" value="alpha/beta-Hydrolases"/>
    <property type="match status" value="1"/>
</dbReference>
<feature type="compositionally biased region" description="Low complexity" evidence="1">
    <location>
        <begin position="285"/>
        <end position="294"/>
    </location>
</feature>
<dbReference type="PRINTS" id="PR00111">
    <property type="entry name" value="ABHYDROLASE"/>
</dbReference>
<dbReference type="PANTHER" id="PTHR43433:SF5">
    <property type="entry name" value="AB HYDROLASE-1 DOMAIN-CONTAINING PROTEIN"/>
    <property type="match status" value="1"/>
</dbReference>
<keyword evidence="3" id="KW-0378">Hydrolase</keyword>
<dbReference type="GO" id="GO:0016787">
    <property type="term" value="F:hydrolase activity"/>
    <property type="evidence" value="ECO:0007669"/>
    <property type="project" value="UniProtKB-KW"/>
</dbReference>
<dbReference type="InterPro" id="IPR000073">
    <property type="entry name" value="AB_hydrolase_1"/>
</dbReference>
<dbReference type="RefSeq" id="WP_378281381.1">
    <property type="nucleotide sequence ID" value="NZ_JBHSON010000010.1"/>
</dbReference>
<feature type="domain" description="AB hydrolase-1" evidence="2">
    <location>
        <begin position="36"/>
        <end position="258"/>
    </location>
</feature>
<proteinExistence type="predicted"/>
<evidence type="ECO:0000259" key="2">
    <source>
        <dbReference type="Pfam" id="PF00561"/>
    </source>
</evidence>
<feature type="compositionally biased region" description="Pro residues" evidence="1">
    <location>
        <begin position="274"/>
        <end position="284"/>
    </location>
</feature>
<name>A0ABW0ZR84_9ACTN</name>
<gene>
    <name evidence="3" type="ORF">ACFPZN_09075</name>
</gene>
<dbReference type="PANTHER" id="PTHR43433">
    <property type="entry name" value="HYDROLASE, ALPHA/BETA FOLD FAMILY PROTEIN"/>
    <property type="match status" value="1"/>
</dbReference>
<sequence length="294" mass="30700">MERMRPSASEPAQGTLPATTLHTVVDGAPGAGTPTVLIHGVGSDLARWDPVIGPLADKGTVVRYDLRGHGTSPKPAGPYDIADFVADHVGLMAELGIARANIVGFSLGGLIAQAVALRHPGLVGRLVILSAVAGRTAAQRAAALARLRAVETGGPAVVADGGERWYTDDFRKKNPGVVRAHLDRFRRNDPAAYAAAFRVLATTDLIDELHRITAPTLIMTGALDVGSPPEMSRAMHERIAGSRLVVVEGVKHAVFEEAAGIVAATVRDFLHPPGEGPRVPPSGRPPGRAVARGD</sequence>
<accession>A0ABW0ZR84</accession>
<feature type="region of interest" description="Disordered" evidence="1">
    <location>
        <begin position="271"/>
        <end position="294"/>
    </location>
</feature>
<evidence type="ECO:0000256" key="1">
    <source>
        <dbReference type="SAM" id="MobiDB-lite"/>
    </source>
</evidence>